<dbReference type="Pfam" id="PF00984">
    <property type="entry name" value="UDPG_MGDP_dh"/>
    <property type="match status" value="1"/>
</dbReference>
<evidence type="ECO:0000313" key="13">
    <source>
        <dbReference type="EMBL" id="TNM65338.1"/>
    </source>
</evidence>
<comment type="pathway">
    <text evidence="1">Nucleotide-sugar biosynthesis; UDP-alpha-D-glucuronate biosynthesis; UDP-alpha-D-glucuronate from UDP-alpha-D-glucose: step 1/1.</text>
</comment>
<dbReference type="InterPro" id="IPR014027">
    <property type="entry name" value="UDP-Glc/GDP-Man_DH_C"/>
</dbReference>
<dbReference type="InterPro" id="IPR036220">
    <property type="entry name" value="UDP-Glc/GDP-Man_DH_C_sf"/>
</dbReference>
<feature type="binding site" evidence="11">
    <location>
        <position position="86"/>
    </location>
    <ligand>
        <name>NAD(+)</name>
        <dbReference type="ChEBI" id="CHEBI:57540"/>
    </ligand>
</feature>
<feature type="binding site" evidence="10">
    <location>
        <position position="260"/>
    </location>
    <ligand>
        <name>substrate</name>
    </ligand>
</feature>
<dbReference type="Gene3D" id="3.40.50.720">
    <property type="entry name" value="NAD(P)-binding Rossmann-like Domain"/>
    <property type="match status" value="2"/>
</dbReference>
<dbReference type="EC" id="1.1.1.22" evidence="3 8"/>
<dbReference type="EMBL" id="VDMN01000001">
    <property type="protein sequence ID" value="TNM65338.1"/>
    <property type="molecule type" value="Genomic_DNA"/>
</dbReference>
<evidence type="ECO:0000256" key="11">
    <source>
        <dbReference type="PIRSR" id="PIRSR500134-3"/>
    </source>
</evidence>
<dbReference type="GO" id="GO:0003979">
    <property type="term" value="F:UDP-glucose 6-dehydrogenase activity"/>
    <property type="evidence" value="ECO:0007669"/>
    <property type="project" value="UniProtKB-EC"/>
</dbReference>
<feature type="active site" description="Nucleophile" evidence="9">
    <location>
        <position position="263"/>
    </location>
</feature>
<comment type="catalytic activity">
    <reaction evidence="7 8">
        <text>UDP-alpha-D-glucose + 2 NAD(+) + H2O = UDP-alpha-D-glucuronate + 2 NADH + 3 H(+)</text>
        <dbReference type="Rhea" id="RHEA:23596"/>
        <dbReference type="ChEBI" id="CHEBI:15377"/>
        <dbReference type="ChEBI" id="CHEBI:15378"/>
        <dbReference type="ChEBI" id="CHEBI:57540"/>
        <dbReference type="ChEBI" id="CHEBI:57945"/>
        <dbReference type="ChEBI" id="CHEBI:58052"/>
        <dbReference type="ChEBI" id="CHEBI:58885"/>
        <dbReference type="EC" id="1.1.1.22"/>
    </reaction>
</comment>
<reference evidence="13 14" key="1">
    <citation type="submission" date="2019-06" db="EMBL/GenBank/DDBJ databases">
        <title>The draft genome of Rhizobium smilacinae PTYR-5.</title>
        <authorList>
            <person name="Liu L."/>
            <person name="Li L."/>
            <person name="Zhang X."/>
        </authorList>
    </citation>
    <scope>NUCLEOTIDE SEQUENCE [LARGE SCALE GENOMIC DNA]</scope>
    <source>
        <strain evidence="13 14">PTYR-5</strain>
    </source>
</reference>
<accession>A0A5C4XPW0</accession>
<keyword evidence="6 8" id="KW-0520">NAD</keyword>
<dbReference type="InterPro" id="IPR014026">
    <property type="entry name" value="UDP-Glc/GDP-Man_DH_dimer"/>
</dbReference>
<evidence type="ECO:0000259" key="12">
    <source>
        <dbReference type="SMART" id="SM00984"/>
    </source>
</evidence>
<organism evidence="13 14">
    <name type="scientific">Aliirhizobium smilacinae</name>
    <dbReference type="NCBI Taxonomy" id="1395944"/>
    <lineage>
        <taxon>Bacteria</taxon>
        <taxon>Pseudomonadati</taxon>
        <taxon>Pseudomonadota</taxon>
        <taxon>Alphaproteobacteria</taxon>
        <taxon>Hyphomicrobiales</taxon>
        <taxon>Rhizobiaceae</taxon>
        <taxon>Aliirhizobium</taxon>
    </lineage>
</organism>
<feature type="binding site" evidence="11">
    <location>
        <position position="122"/>
    </location>
    <ligand>
        <name>NAD(+)</name>
        <dbReference type="ChEBI" id="CHEBI:57540"/>
    </ligand>
</feature>
<evidence type="ECO:0000256" key="1">
    <source>
        <dbReference type="ARBA" id="ARBA00004701"/>
    </source>
</evidence>
<dbReference type="Proteomes" id="UP000311605">
    <property type="component" value="Unassembled WGS sequence"/>
</dbReference>
<evidence type="ECO:0000256" key="2">
    <source>
        <dbReference type="ARBA" id="ARBA00006601"/>
    </source>
</evidence>
<dbReference type="PANTHER" id="PTHR43750">
    <property type="entry name" value="UDP-GLUCOSE 6-DEHYDROGENASE TUAD"/>
    <property type="match status" value="1"/>
</dbReference>
<dbReference type="RefSeq" id="WP_139672868.1">
    <property type="nucleotide sequence ID" value="NZ_VDMN01000001.1"/>
</dbReference>
<dbReference type="InterPro" id="IPR017476">
    <property type="entry name" value="UDP-Glc/GDP-Man"/>
</dbReference>
<dbReference type="Pfam" id="PF03721">
    <property type="entry name" value="UDPG_MGDP_dh_N"/>
    <property type="match status" value="1"/>
</dbReference>
<dbReference type="Gene3D" id="1.20.5.100">
    <property type="entry name" value="Cytochrome c1, transmembrane anchor, C-terminal"/>
    <property type="match status" value="1"/>
</dbReference>
<dbReference type="GO" id="GO:0000271">
    <property type="term" value="P:polysaccharide biosynthetic process"/>
    <property type="evidence" value="ECO:0007669"/>
    <property type="project" value="InterPro"/>
</dbReference>
<dbReference type="SUPFAM" id="SSF52413">
    <property type="entry name" value="UDP-glucose/GDP-mannose dehydrogenase C-terminal domain"/>
    <property type="match status" value="1"/>
</dbReference>
<feature type="binding site" evidence="11">
    <location>
        <position position="30"/>
    </location>
    <ligand>
        <name>NAD(+)</name>
        <dbReference type="ChEBI" id="CHEBI:57540"/>
    </ligand>
</feature>
<evidence type="ECO:0000256" key="4">
    <source>
        <dbReference type="ARBA" id="ARBA00015132"/>
    </source>
</evidence>
<feature type="binding site" evidence="10">
    <location>
        <begin position="152"/>
        <end position="155"/>
    </location>
    <ligand>
        <name>substrate</name>
    </ligand>
</feature>
<dbReference type="SUPFAM" id="SSF51735">
    <property type="entry name" value="NAD(P)-binding Rossmann-fold domains"/>
    <property type="match status" value="1"/>
</dbReference>
<dbReference type="PIRSF" id="PIRSF500134">
    <property type="entry name" value="UDPglc_DH_bac"/>
    <property type="match status" value="1"/>
</dbReference>
<name>A0A5C4XPW0_9HYPH</name>
<dbReference type="UniPathway" id="UPA00038">
    <property type="reaction ID" value="UER00491"/>
</dbReference>
<dbReference type="SMART" id="SM00984">
    <property type="entry name" value="UDPG_MGDP_dh_C"/>
    <property type="match status" value="1"/>
</dbReference>
<evidence type="ECO:0000256" key="5">
    <source>
        <dbReference type="ARBA" id="ARBA00023002"/>
    </source>
</evidence>
<dbReference type="SUPFAM" id="SSF48179">
    <property type="entry name" value="6-phosphogluconate dehydrogenase C-terminal domain-like"/>
    <property type="match status" value="1"/>
</dbReference>
<gene>
    <name evidence="13" type="ORF">FHP24_03420</name>
</gene>
<dbReference type="InterPro" id="IPR008927">
    <property type="entry name" value="6-PGluconate_DH-like_C_sf"/>
</dbReference>
<evidence type="ECO:0000256" key="6">
    <source>
        <dbReference type="ARBA" id="ARBA00023027"/>
    </source>
</evidence>
<feature type="binding site" evidence="11">
    <location>
        <position position="155"/>
    </location>
    <ligand>
        <name>NAD(+)</name>
        <dbReference type="ChEBI" id="CHEBI:57540"/>
    </ligand>
</feature>
<dbReference type="NCBIfam" id="TIGR03026">
    <property type="entry name" value="NDP-sugDHase"/>
    <property type="match status" value="1"/>
</dbReference>
<evidence type="ECO:0000256" key="9">
    <source>
        <dbReference type="PIRSR" id="PIRSR500134-1"/>
    </source>
</evidence>
<dbReference type="PIRSF" id="PIRSF000124">
    <property type="entry name" value="UDPglc_GDPman_dh"/>
    <property type="match status" value="1"/>
</dbReference>
<dbReference type="InterPro" id="IPR036291">
    <property type="entry name" value="NAD(P)-bd_dom_sf"/>
</dbReference>
<dbReference type="Pfam" id="PF03720">
    <property type="entry name" value="UDPG_MGDP_dh_C"/>
    <property type="match status" value="1"/>
</dbReference>
<evidence type="ECO:0000256" key="7">
    <source>
        <dbReference type="ARBA" id="ARBA00047473"/>
    </source>
</evidence>
<dbReference type="InterPro" id="IPR028357">
    <property type="entry name" value="UDPglc_DH_bac"/>
</dbReference>
<sequence>MRIVMVGSGYVGLVSGACFADFGHTVVCVDKAAEKIEALNKGVIPIFEPGLDQLVESNVKANRLSFTTELAGPVADADVVFIAVGTPSRRGDGHADLGYVYAAAREIADAIKGFTVIVTKSTVPVGTGDEVERIIREANPDADFAVVSNPEFLREGAAIEDFKRPDRIVVGLVDDRARSVMTEVYRPLYLNQSPILFTGRRTSELIKYAANGFLAMKITFINEIADLCERVGADVQDVSRGIGLDGRIGSKFLHAGPGYGGSCFPKDTLALAKTAQDNESPMRLIETTIAVNDSRKRAMGRKVIAAVGGDVRGKKIAVFGLTFKPNTDDMRDSPAISVIQTLKDAGAIVAGYDPEGMENAKQLLDIEFTSGPYEAADGADAAVLVTEWNEFRALDLERLKSVMRTPILVDLRNVYRKSELEVHGFSYTSIGKSSDI</sequence>
<dbReference type="PROSITE" id="PS51257">
    <property type="entry name" value="PROKAR_LIPOPROTEIN"/>
    <property type="match status" value="1"/>
</dbReference>
<feature type="binding site" evidence="11">
    <location>
        <position position="331"/>
    </location>
    <ligand>
        <name>NAD(+)</name>
        <dbReference type="ChEBI" id="CHEBI:57540"/>
    </ligand>
</feature>
<feature type="binding site" evidence="10">
    <location>
        <position position="324"/>
    </location>
    <ligand>
        <name>substrate</name>
    </ligand>
</feature>
<dbReference type="GO" id="GO:0051287">
    <property type="term" value="F:NAD binding"/>
    <property type="evidence" value="ECO:0007669"/>
    <property type="project" value="InterPro"/>
</dbReference>
<evidence type="ECO:0000256" key="3">
    <source>
        <dbReference type="ARBA" id="ARBA00012954"/>
    </source>
</evidence>
<evidence type="ECO:0000256" key="8">
    <source>
        <dbReference type="PIRNR" id="PIRNR000124"/>
    </source>
</evidence>
<dbReference type="GO" id="GO:0006065">
    <property type="term" value="P:UDP-glucuronate biosynthetic process"/>
    <property type="evidence" value="ECO:0007669"/>
    <property type="project" value="UniProtKB-UniPathway"/>
</dbReference>
<feature type="domain" description="UDP-glucose/GDP-mannose dehydrogenase C-terminal" evidence="12">
    <location>
        <begin position="317"/>
        <end position="417"/>
    </location>
</feature>
<dbReference type="OrthoDB" id="9803238at2"/>
<feature type="binding site" evidence="10">
    <location>
        <begin position="252"/>
        <end position="256"/>
    </location>
    <ligand>
        <name>substrate</name>
    </ligand>
</feature>
<evidence type="ECO:0000256" key="10">
    <source>
        <dbReference type="PIRSR" id="PIRSR500134-2"/>
    </source>
</evidence>
<feature type="binding site" evidence="11">
    <location>
        <position position="35"/>
    </location>
    <ligand>
        <name>NAD(+)</name>
        <dbReference type="ChEBI" id="CHEBI:57540"/>
    </ligand>
</feature>
<comment type="caution">
    <text evidence="13">The sequence shown here is derived from an EMBL/GenBank/DDBJ whole genome shotgun (WGS) entry which is preliminary data.</text>
</comment>
<evidence type="ECO:0000313" key="14">
    <source>
        <dbReference type="Proteomes" id="UP000311605"/>
    </source>
</evidence>
<keyword evidence="14" id="KW-1185">Reference proteome</keyword>
<dbReference type="PANTHER" id="PTHR43750:SF3">
    <property type="entry name" value="UDP-GLUCOSE 6-DEHYDROGENASE TUAD"/>
    <property type="match status" value="1"/>
</dbReference>
<proteinExistence type="inferred from homology"/>
<dbReference type="AlphaFoldDB" id="A0A5C4XPW0"/>
<dbReference type="InterPro" id="IPR001732">
    <property type="entry name" value="UDP-Glc/GDP-Man_DH_N"/>
</dbReference>
<feature type="binding site" evidence="10">
    <location>
        <position position="207"/>
    </location>
    <ligand>
        <name>substrate</name>
    </ligand>
</feature>
<feature type="binding site" evidence="11">
    <location>
        <position position="266"/>
    </location>
    <ligand>
        <name>NAD(+)</name>
        <dbReference type="ChEBI" id="CHEBI:57540"/>
    </ligand>
</feature>
<protein>
    <recommendedName>
        <fullName evidence="4 8">UDP-glucose 6-dehydrogenase</fullName>
        <ecNumber evidence="3 8">1.1.1.22</ecNumber>
    </recommendedName>
</protein>
<keyword evidence="5 8" id="KW-0560">Oxidoreductase</keyword>
<comment type="similarity">
    <text evidence="2 8">Belongs to the UDP-glucose/GDP-mannose dehydrogenase family.</text>
</comment>